<feature type="repeat" description="WD" evidence="3">
    <location>
        <begin position="429"/>
        <end position="470"/>
    </location>
</feature>
<dbReference type="AlphaFoldDB" id="A0A0S4LL39"/>
<evidence type="ECO:0000313" key="4">
    <source>
        <dbReference type="EMBL" id="CUS36651.1"/>
    </source>
</evidence>
<dbReference type="InterPro" id="IPR050505">
    <property type="entry name" value="WDR55/POC1"/>
</dbReference>
<keyword evidence="5" id="KW-1185">Reference proteome</keyword>
<feature type="repeat" description="WD" evidence="3">
    <location>
        <begin position="479"/>
        <end position="505"/>
    </location>
</feature>
<proteinExistence type="predicted"/>
<keyword evidence="1 3" id="KW-0853">WD repeat</keyword>
<keyword evidence="2" id="KW-0677">Repeat</keyword>
<dbReference type="PANTHER" id="PTHR44019:SF8">
    <property type="entry name" value="POC1 CENTRIOLAR PROTEIN HOMOLOG"/>
    <property type="match status" value="1"/>
</dbReference>
<gene>
    <name evidence="4" type="ORF">COMA2_250012</name>
</gene>
<sequence>MYLVLAIKRLNEATTMNRWKPYTRVLRILLAAVPFLATFSIQDAAGSISRTPTAFSDDGRLFLVQTDELVVWDLETKALVAKIPGLHCRQIALLKQDGWVLCVEHSVTIYDWKNRASVATIPQESQQPYGLLAYSSETDRMILRHGNEAVSVWQLGKKLVPLKHIALEVKKDVPSAVASPDTKWLAIAQGHTIHLHDLTGTTIRDLVIEGGKPRDLLFAPDSSRLAASVGKTILLIDPVEASIATRATLTNVEGAQGPLTPEVFSRDGRRLVAANGEWSYALFNADTGELVTLTEFTYAAPGSGMRSPTQLRAVDIAADADHLVGQPEHLHTLQIWDLQTGMMLPDLCGEDCRNRAPRVSVLKWSPTGSKIVVGMQGGANPDVDGKISVWDVPSRSPELVLDPGQPQAKVLAKRSTPPTFITTTPAVPAFVHAQALRAAGTSPSANLLVTSGDDGLLKIWDPSQGTLLRQLALSAPANALAFSADGVILAAGTLEGEVRLWETDTWREFSPYASKQGRINALQFLPGNRLLVVAGESPKVPVVDLVTRTVVKELAHTGRSPACNGTNCEKNLALRGEVVDSLSFLDGSSFLLTISQSGRVVWDITTWREVEKPAGIPAVWSGLGWKQSFVWTTTRAGDPKAWTLAVWDAKRNRVLASLDTFTKRDTEIDHGPPVALGTSIAVDPSHRWAATRVGEHISVWDLSTQAKRKTFHVKTPYQLHWTSDGKHLIVATLDRKILVWSAETMEPAHYLRDPSVAR</sequence>
<dbReference type="InterPro" id="IPR015943">
    <property type="entry name" value="WD40/YVTN_repeat-like_dom_sf"/>
</dbReference>
<dbReference type="PROSITE" id="PS50294">
    <property type="entry name" value="WD_REPEATS_REGION"/>
    <property type="match status" value="1"/>
</dbReference>
<evidence type="ECO:0000256" key="2">
    <source>
        <dbReference type="ARBA" id="ARBA00022737"/>
    </source>
</evidence>
<dbReference type="Proteomes" id="UP000198736">
    <property type="component" value="Unassembled WGS sequence"/>
</dbReference>
<organism evidence="4 5">
    <name type="scientific">Candidatus Nitrospira nitrificans</name>
    <dbReference type="NCBI Taxonomy" id="1742973"/>
    <lineage>
        <taxon>Bacteria</taxon>
        <taxon>Pseudomonadati</taxon>
        <taxon>Nitrospirota</taxon>
        <taxon>Nitrospiria</taxon>
        <taxon>Nitrospirales</taxon>
        <taxon>Nitrospiraceae</taxon>
        <taxon>Nitrospira</taxon>
    </lineage>
</organism>
<reference evidence="5" key="1">
    <citation type="submission" date="2015-10" db="EMBL/GenBank/DDBJ databases">
        <authorList>
            <person name="Luecker S."/>
            <person name="Luecker S."/>
        </authorList>
    </citation>
    <scope>NUCLEOTIDE SEQUENCE [LARGE SCALE GENOMIC DNA]</scope>
</reference>
<dbReference type="PANTHER" id="PTHR44019">
    <property type="entry name" value="WD REPEAT-CONTAINING PROTEIN 55"/>
    <property type="match status" value="1"/>
</dbReference>
<evidence type="ECO:0000313" key="5">
    <source>
        <dbReference type="Proteomes" id="UP000198736"/>
    </source>
</evidence>
<protein>
    <submittedName>
        <fullName evidence="4">Uncharacterized protein</fullName>
    </submittedName>
</protein>
<dbReference type="Pfam" id="PF00400">
    <property type="entry name" value="WD40"/>
    <property type="match status" value="2"/>
</dbReference>
<dbReference type="InterPro" id="IPR036322">
    <property type="entry name" value="WD40_repeat_dom_sf"/>
</dbReference>
<evidence type="ECO:0000256" key="1">
    <source>
        <dbReference type="ARBA" id="ARBA00022574"/>
    </source>
</evidence>
<accession>A0A0S4LL39</accession>
<dbReference type="SUPFAM" id="SSF50978">
    <property type="entry name" value="WD40 repeat-like"/>
    <property type="match status" value="1"/>
</dbReference>
<dbReference type="SMART" id="SM00320">
    <property type="entry name" value="WD40"/>
    <property type="match status" value="7"/>
</dbReference>
<dbReference type="PROSITE" id="PS50082">
    <property type="entry name" value="WD_REPEATS_2"/>
    <property type="match status" value="2"/>
</dbReference>
<dbReference type="InterPro" id="IPR011048">
    <property type="entry name" value="Haem_d1_sf"/>
</dbReference>
<dbReference type="EMBL" id="CZPZ01000018">
    <property type="protein sequence ID" value="CUS36651.1"/>
    <property type="molecule type" value="Genomic_DNA"/>
</dbReference>
<name>A0A0S4LL39_9BACT</name>
<dbReference type="STRING" id="1742973.COMA2_250012"/>
<dbReference type="InterPro" id="IPR001680">
    <property type="entry name" value="WD40_rpt"/>
</dbReference>
<evidence type="ECO:0000256" key="3">
    <source>
        <dbReference type="PROSITE-ProRule" id="PRU00221"/>
    </source>
</evidence>
<dbReference type="SUPFAM" id="SSF51004">
    <property type="entry name" value="C-terminal (heme d1) domain of cytochrome cd1-nitrite reductase"/>
    <property type="match status" value="1"/>
</dbReference>
<dbReference type="Gene3D" id="2.130.10.10">
    <property type="entry name" value="YVTN repeat-like/Quinoprotein amine dehydrogenase"/>
    <property type="match status" value="4"/>
</dbReference>